<proteinExistence type="inferred from homology"/>
<reference evidence="7" key="1">
    <citation type="submission" date="2024-04" db="EMBL/GenBank/DDBJ databases">
        <authorList>
            <consortium name="Molecular Ecology Group"/>
        </authorList>
    </citation>
    <scope>NUCLEOTIDE SEQUENCE</scope>
</reference>
<keyword evidence="8" id="KW-1185">Reference proteome</keyword>
<protein>
    <recommendedName>
        <fullName evidence="9">FMRFamide-related peptides</fullName>
    </recommendedName>
</protein>
<evidence type="ECO:0000256" key="4">
    <source>
        <dbReference type="ARBA" id="ARBA00022815"/>
    </source>
</evidence>
<evidence type="ECO:0000256" key="1">
    <source>
        <dbReference type="ARBA" id="ARBA00004613"/>
    </source>
</evidence>
<evidence type="ECO:0000256" key="6">
    <source>
        <dbReference type="SAM" id="SignalP"/>
    </source>
</evidence>
<evidence type="ECO:0000256" key="3">
    <source>
        <dbReference type="ARBA" id="ARBA00022525"/>
    </source>
</evidence>
<feature type="signal peptide" evidence="6">
    <location>
        <begin position="1"/>
        <end position="21"/>
    </location>
</feature>
<gene>
    <name evidence="7" type="ORF">LPLAT_LOCUS13979</name>
</gene>
<keyword evidence="6" id="KW-0732">Signal</keyword>
<sequence length="200" mass="22783">MIALWAFNAMAFLCNWMLVSSSVLKDDNSLRIFKESPNEFEYMVKRHDANDRKEDTESKERRSTMGSSFIRFGRGQSAFNTIDNSAFDNEIDPKVSRHPRWKSPDVVIRFGRSDFKTTNSEQPKRGKNDLNFIRFGRNIQIVPADLDLSAVCSALMSNGAVSDAGIHPDVTRLFRLCNNLNKITGEISLDTLETDSNHRE</sequence>
<keyword evidence="4" id="KW-0027">Amidation</keyword>
<evidence type="ECO:0000256" key="5">
    <source>
        <dbReference type="ARBA" id="ARBA00023320"/>
    </source>
</evidence>
<evidence type="ECO:0000313" key="8">
    <source>
        <dbReference type="Proteomes" id="UP001497644"/>
    </source>
</evidence>
<dbReference type="GO" id="GO:0007218">
    <property type="term" value="P:neuropeptide signaling pathway"/>
    <property type="evidence" value="ECO:0007669"/>
    <property type="project" value="UniProtKB-KW"/>
</dbReference>
<dbReference type="AlphaFoldDB" id="A0AAV2PAF4"/>
<dbReference type="InterPro" id="IPR002544">
    <property type="entry name" value="FMRFamid-related_peptide-like"/>
</dbReference>
<organism evidence="7 8">
    <name type="scientific">Lasius platythorax</name>
    <dbReference type="NCBI Taxonomy" id="488582"/>
    <lineage>
        <taxon>Eukaryota</taxon>
        <taxon>Metazoa</taxon>
        <taxon>Ecdysozoa</taxon>
        <taxon>Arthropoda</taxon>
        <taxon>Hexapoda</taxon>
        <taxon>Insecta</taxon>
        <taxon>Pterygota</taxon>
        <taxon>Neoptera</taxon>
        <taxon>Endopterygota</taxon>
        <taxon>Hymenoptera</taxon>
        <taxon>Apocrita</taxon>
        <taxon>Aculeata</taxon>
        <taxon>Formicoidea</taxon>
        <taxon>Formicidae</taxon>
        <taxon>Formicinae</taxon>
        <taxon>Lasius</taxon>
        <taxon>Lasius</taxon>
    </lineage>
</organism>
<comment type="subcellular location">
    <subcellularLocation>
        <location evidence="1">Secreted</location>
    </subcellularLocation>
</comment>
<evidence type="ECO:0000256" key="2">
    <source>
        <dbReference type="ARBA" id="ARBA00006356"/>
    </source>
</evidence>
<keyword evidence="5" id="KW-0527">Neuropeptide</keyword>
<evidence type="ECO:0000313" key="7">
    <source>
        <dbReference type="EMBL" id="CAL1688966.1"/>
    </source>
</evidence>
<keyword evidence="3" id="KW-0964">Secreted</keyword>
<feature type="chain" id="PRO_5043640494" description="FMRFamide-related peptides" evidence="6">
    <location>
        <begin position="22"/>
        <end position="200"/>
    </location>
</feature>
<accession>A0AAV2PAF4</accession>
<dbReference type="GO" id="GO:0005576">
    <property type="term" value="C:extracellular region"/>
    <property type="evidence" value="ECO:0007669"/>
    <property type="project" value="UniProtKB-SubCell"/>
</dbReference>
<name>A0AAV2PAF4_9HYME</name>
<evidence type="ECO:0008006" key="9">
    <source>
        <dbReference type="Google" id="ProtNLM"/>
    </source>
</evidence>
<dbReference type="Pfam" id="PF01581">
    <property type="entry name" value="FARP"/>
    <property type="match status" value="2"/>
</dbReference>
<dbReference type="EMBL" id="OZ034832">
    <property type="protein sequence ID" value="CAL1688966.1"/>
    <property type="molecule type" value="Genomic_DNA"/>
</dbReference>
<dbReference type="Proteomes" id="UP001497644">
    <property type="component" value="Chromosome 9"/>
</dbReference>
<comment type="similarity">
    <text evidence="2">Belongs to the FARP (FMRFamide related peptide) family.</text>
</comment>